<comment type="caution">
    <text evidence="1">The sequence shown here is derived from an EMBL/GenBank/DDBJ whole genome shotgun (WGS) entry which is preliminary data.</text>
</comment>
<name>A0ACA9Q1Y7_9GLOM</name>
<accession>A0ACA9Q1Y7</accession>
<keyword evidence="2" id="KW-1185">Reference proteome</keyword>
<proteinExistence type="predicted"/>
<organism evidence="1 2">
    <name type="scientific">Racocetra persica</name>
    <dbReference type="NCBI Taxonomy" id="160502"/>
    <lineage>
        <taxon>Eukaryota</taxon>
        <taxon>Fungi</taxon>
        <taxon>Fungi incertae sedis</taxon>
        <taxon>Mucoromycota</taxon>
        <taxon>Glomeromycotina</taxon>
        <taxon>Glomeromycetes</taxon>
        <taxon>Diversisporales</taxon>
        <taxon>Gigasporaceae</taxon>
        <taxon>Racocetra</taxon>
    </lineage>
</organism>
<evidence type="ECO:0000313" key="1">
    <source>
        <dbReference type="EMBL" id="CAG8730400.1"/>
    </source>
</evidence>
<reference evidence="1" key="1">
    <citation type="submission" date="2021-06" db="EMBL/GenBank/DDBJ databases">
        <authorList>
            <person name="Kallberg Y."/>
            <person name="Tangrot J."/>
            <person name="Rosling A."/>
        </authorList>
    </citation>
    <scope>NUCLEOTIDE SEQUENCE</scope>
    <source>
        <strain evidence="1">MA461A</strain>
    </source>
</reference>
<sequence>YMRKNGYGGCRTVWSNTLKFPAFLKIKKSKKIEWDTLSGAIVDDVLVVFWMDNGPVNMLTTIHEILGEECRIEREKR</sequence>
<protein>
    <submittedName>
        <fullName evidence="1">33341_t:CDS:1</fullName>
    </submittedName>
</protein>
<evidence type="ECO:0000313" key="2">
    <source>
        <dbReference type="Proteomes" id="UP000789920"/>
    </source>
</evidence>
<gene>
    <name evidence="1" type="ORF">RPERSI_LOCUS12099</name>
</gene>
<feature type="non-terminal residue" evidence="1">
    <location>
        <position position="1"/>
    </location>
</feature>
<dbReference type="Proteomes" id="UP000789920">
    <property type="component" value="Unassembled WGS sequence"/>
</dbReference>
<dbReference type="EMBL" id="CAJVQC010025569">
    <property type="protein sequence ID" value="CAG8730400.1"/>
    <property type="molecule type" value="Genomic_DNA"/>
</dbReference>